<gene>
    <name evidence="4" type="ORF">AMTR_s00029p00241990</name>
</gene>
<keyword evidence="5" id="KW-1185">Reference proteome</keyword>
<dbReference type="CDD" id="cd00475">
    <property type="entry name" value="Cis_IPPS"/>
    <property type="match status" value="1"/>
</dbReference>
<evidence type="ECO:0000256" key="3">
    <source>
        <dbReference type="RuleBase" id="RU363018"/>
    </source>
</evidence>
<dbReference type="Proteomes" id="UP000017836">
    <property type="component" value="Unassembled WGS sequence"/>
</dbReference>
<dbReference type="HOGENOM" id="CLU_038505_4_1_1"/>
<comment type="similarity">
    <text evidence="3">Belongs to the UPP synthase family.</text>
</comment>
<dbReference type="NCBIfam" id="TIGR00055">
    <property type="entry name" value="uppS"/>
    <property type="match status" value="1"/>
</dbReference>
<dbReference type="STRING" id="13333.W1PQ02"/>
<evidence type="ECO:0000313" key="4">
    <source>
        <dbReference type="EMBL" id="ERN09786.1"/>
    </source>
</evidence>
<dbReference type="EMBL" id="KI392980">
    <property type="protein sequence ID" value="ERN09786.1"/>
    <property type="molecule type" value="Genomic_DNA"/>
</dbReference>
<evidence type="ECO:0000256" key="1">
    <source>
        <dbReference type="ARBA" id="ARBA00001946"/>
    </source>
</evidence>
<protein>
    <recommendedName>
        <fullName evidence="3">Alkyl transferase</fullName>
        <ecNumber evidence="3">2.5.1.-</ecNumber>
    </recommendedName>
</protein>
<dbReference type="GO" id="GO:0016765">
    <property type="term" value="F:transferase activity, transferring alkyl or aryl (other than methyl) groups"/>
    <property type="evidence" value="ECO:0007669"/>
    <property type="project" value="InterPro"/>
</dbReference>
<organism evidence="4 5">
    <name type="scientific">Amborella trichopoda</name>
    <dbReference type="NCBI Taxonomy" id="13333"/>
    <lineage>
        <taxon>Eukaryota</taxon>
        <taxon>Viridiplantae</taxon>
        <taxon>Streptophyta</taxon>
        <taxon>Embryophyta</taxon>
        <taxon>Tracheophyta</taxon>
        <taxon>Spermatophyta</taxon>
        <taxon>Magnoliopsida</taxon>
        <taxon>Amborellales</taxon>
        <taxon>Amborellaceae</taxon>
        <taxon>Amborella</taxon>
    </lineage>
</organism>
<dbReference type="InterPro" id="IPR018520">
    <property type="entry name" value="UPP_synth-like_CS"/>
</dbReference>
<reference evidence="5" key="1">
    <citation type="journal article" date="2013" name="Science">
        <title>The Amborella genome and the evolution of flowering plants.</title>
        <authorList>
            <consortium name="Amborella Genome Project"/>
        </authorList>
    </citation>
    <scope>NUCLEOTIDE SEQUENCE [LARGE SCALE GENOMIC DNA]</scope>
</reference>
<dbReference type="InterPro" id="IPR036424">
    <property type="entry name" value="UPP_synth-like_sf"/>
</dbReference>
<keyword evidence="2 3" id="KW-0808">Transferase</keyword>
<evidence type="ECO:0000313" key="5">
    <source>
        <dbReference type="Proteomes" id="UP000017836"/>
    </source>
</evidence>
<accession>W1PQ02</accession>
<dbReference type="Pfam" id="PF01255">
    <property type="entry name" value="Prenyltransf"/>
    <property type="match status" value="1"/>
</dbReference>
<comment type="cofactor">
    <cofactor evidence="1">
        <name>Mg(2+)</name>
        <dbReference type="ChEBI" id="CHEBI:18420"/>
    </cofactor>
</comment>
<dbReference type="PANTHER" id="PTHR10291:SF0">
    <property type="entry name" value="DEHYDRODOLICHYL DIPHOSPHATE SYNTHASE 2"/>
    <property type="match status" value="1"/>
</dbReference>
<sequence>MIGDSSKLPKTLQKLILEAEEITKKSTKLKLIVAVSYSGRDDIVQACQGIAHKVKDALLEPTDITESLIDQELKTNRVIDFPSPDLLIRTSGEQRLSNFLLWQLAYTELFFVESFWPDFGEREYAAALCFFQSRQRRFGKRVLEDDSYWVGTFIDTMGSKPMERMQYSIGVWYTMF</sequence>
<dbReference type="eggNOG" id="KOG1602">
    <property type="taxonomic scope" value="Eukaryota"/>
</dbReference>
<dbReference type="OMA" id="WTDEFPC"/>
<dbReference type="EC" id="2.5.1.-" evidence="3"/>
<dbReference type="Gramene" id="ERN09786">
    <property type="protein sequence ID" value="ERN09786"/>
    <property type="gene ID" value="AMTR_s00029p00241990"/>
</dbReference>
<dbReference type="AlphaFoldDB" id="W1PQ02"/>
<dbReference type="SUPFAM" id="SSF64005">
    <property type="entry name" value="Undecaprenyl diphosphate synthase"/>
    <property type="match status" value="1"/>
</dbReference>
<dbReference type="PANTHER" id="PTHR10291">
    <property type="entry name" value="DEHYDRODOLICHYL DIPHOSPHATE SYNTHASE FAMILY MEMBER"/>
    <property type="match status" value="1"/>
</dbReference>
<evidence type="ECO:0000256" key="2">
    <source>
        <dbReference type="ARBA" id="ARBA00022679"/>
    </source>
</evidence>
<proteinExistence type="inferred from homology"/>
<name>W1PQ02_AMBTC</name>
<dbReference type="PROSITE" id="PS01066">
    <property type="entry name" value="UPP_SYNTHASE"/>
    <property type="match status" value="1"/>
</dbReference>
<dbReference type="InterPro" id="IPR001441">
    <property type="entry name" value="UPP_synth-like"/>
</dbReference>
<dbReference type="Gene3D" id="3.40.1180.10">
    <property type="entry name" value="Decaprenyl diphosphate synthase-like"/>
    <property type="match status" value="1"/>
</dbReference>